<evidence type="ECO:0000256" key="1">
    <source>
        <dbReference type="ARBA" id="ARBA00004514"/>
    </source>
</evidence>
<keyword evidence="5" id="KW-0808">Transferase</keyword>
<dbReference type="CDD" id="cd03058">
    <property type="entry name" value="GST_N_Tau"/>
    <property type="match status" value="1"/>
</dbReference>
<dbReference type="GO" id="GO:0004364">
    <property type="term" value="F:glutathione transferase activity"/>
    <property type="evidence" value="ECO:0000318"/>
    <property type="project" value="GO_Central"/>
</dbReference>
<dbReference type="InParanoid" id="A0A059BGD7"/>
<comment type="similarity">
    <text evidence="6">Belongs to the GST superfamily. Tau family.</text>
</comment>
<evidence type="ECO:0000256" key="6">
    <source>
        <dbReference type="ARBA" id="ARBA00025743"/>
    </source>
</evidence>
<reference evidence="10" key="1">
    <citation type="submission" date="2013-07" db="EMBL/GenBank/DDBJ databases">
        <title>The genome of Eucalyptus grandis.</title>
        <authorList>
            <person name="Schmutz J."/>
            <person name="Hayes R."/>
            <person name="Myburg A."/>
            <person name="Tuskan G."/>
            <person name="Grattapaglia D."/>
            <person name="Rokhsar D.S."/>
        </authorList>
    </citation>
    <scope>NUCLEOTIDE SEQUENCE</scope>
    <source>
        <tissue evidence="10">Leaf extractions</tissue>
    </source>
</reference>
<dbReference type="EC" id="2.5.1.18" evidence="2"/>
<dbReference type="SFLD" id="SFLDS00019">
    <property type="entry name" value="Glutathione_Transferase_(cytos"/>
    <property type="match status" value="1"/>
</dbReference>
<dbReference type="OMA" id="QENWPPR"/>
<dbReference type="Gene3D" id="3.40.30.10">
    <property type="entry name" value="Glutaredoxin"/>
    <property type="match status" value="1"/>
</dbReference>
<dbReference type="FunFam" id="1.20.1050.10:FF:000012">
    <property type="entry name" value="Tau class glutathione S-transferase"/>
    <property type="match status" value="1"/>
</dbReference>
<evidence type="ECO:0000259" key="9">
    <source>
        <dbReference type="PROSITE" id="PS50405"/>
    </source>
</evidence>
<dbReference type="EMBL" id="KK198759">
    <property type="protein sequence ID" value="KCW65099.1"/>
    <property type="molecule type" value="Genomic_DNA"/>
</dbReference>
<comment type="catalytic activity">
    <reaction evidence="7">
        <text>RX + glutathione = an S-substituted glutathione + a halide anion + H(+)</text>
        <dbReference type="Rhea" id="RHEA:16437"/>
        <dbReference type="ChEBI" id="CHEBI:15378"/>
        <dbReference type="ChEBI" id="CHEBI:16042"/>
        <dbReference type="ChEBI" id="CHEBI:17792"/>
        <dbReference type="ChEBI" id="CHEBI:57925"/>
        <dbReference type="ChEBI" id="CHEBI:90779"/>
        <dbReference type="EC" id="2.5.1.18"/>
    </reaction>
</comment>
<dbReference type="InterPro" id="IPR004045">
    <property type="entry name" value="Glutathione_S-Trfase_N"/>
</dbReference>
<dbReference type="InterPro" id="IPR045073">
    <property type="entry name" value="Omega/Tau-like"/>
</dbReference>
<dbReference type="GO" id="GO:0005829">
    <property type="term" value="C:cytosol"/>
    <property type="evidence" value="ECO:0007669"/>
    <property type="project" value="UniProtKB-SubCell"/>
</dbReference>
<dbReference type="PANTHER" id="PTHR11260:SF762">
    <property type="entry name" value="GLUTATHIONE TRANSFERASE"/>
    <property type="match status" value="1"/>
</dbReference>
<evidence type="ECO:0000256" key="4">
    <source>
        <dbReference type="ARBA" id="ARBA00022575"/>
    </source>
</evidence>
<keyword evidence="4" id="KW-0216">Detoxification</keyword>
<dbReference type="GO" id="GO:0005737">
    <property type="term" value="C:cytoplasm"/>
    <property type="evidence" value="ECO:0000318"/>
    <property type="project" value="GO_Central"/>
</dbReference>
<dbReference type="FunFam" id="3.40.30.10:FF:000014">
    <property type="entry name" value="Tau class glutathione S-transferase"/>
    <property type="match status" value="1"/>
</dbReference>
<feature type="domain" description="GST N-terminal" evidence="8">
    <location>
        <begin position="3"/>
        <end position="82"/>
    </location>
</feature>
<feature type="domain" description="GST C-terminal" evidence="9">
    <location>
        <begin position="87"/>
        <end position="219"/>
    </location>
</feature>
<dbReference type="AlphaFoldDB" id="A0A059BGD7"/>
<evidence type="ECO:0000313" key="10">
    <source>
        <dbReference type="EMBL" id="KCW65099.1"/>
    </source>
</evidence>
<dbReference type="Gene3D" id="1.20.1050.10">
    <property type="match status" value="1"/>
</dbReference>
<dbReference type="GO" id="GO:0009407">
    <property type="term" value="P:toxin catabolic process"/>
    <property type="evidence" value="ECO:0007669"/>
    <property type="project" value="UniProtKB-ARBA"/>
</dbReference>
<dbReference type="InterPro" id="IPR040079">
    <property type="entry name" value="Glutathione_S-Trfase"/>
</dbReference>
<sequence>MAEEVKLFKTLSSPFALRVDWALRLKGIQYESVLEDLSEKSDLLLQYNPVYKKVPVLLHNGRSISESLIILEYIEETWKQDPLLPQDPYARARARFWAKFGDDKVLPSLWTAFISEGKEQEAALAEASENLQKLEGELNGKKFFGGDNIGYLDIALGWLANLITVFEEISSLKLVDGERFPLLLAWMKEFSDVPLIKDCWPPHDKLIPRFIARRQVYRMKSSST</sequence>
<dbReference type="Gramene" id="KCW65099">
    <property type="protein sequence ID" value="KCW65099"/>
    <property type="gene ID" value="EUGRSUZ_G02604"/>
</dbReference>
<dbReference type="SUPFAM" id="SSF47616">
    <property type="entry name" value="GST C-terminal domain-like"/>
    <property type="match status" value="1"/>
</dbReference>
<evidence type="ECO:0000256" key="2">
    <source>
        <dbReference type="ARBA" id="ARBA00012452"/>
    </source>
</evidence>
<proteinExistence type="inferred from homology"/>
<dbReference type="SUPFAM" id="SSF52833">
    <property type="entry name" value="Thioredoxin-like"/>
    <property type="match status" value="1"/>
</dbReference>
<dbReference type="CDD" id="cd03185">
    <property type="entry name" value="GST_C_Tau"/>
    <property type="match status" value="1"/>
</dbReference>
<dbReference type="SFLD" id="SFLDG01152">
    <property type="entry name" value="Main.3:_Omega-_and_Tau-like"/>
    <property type="match status" value="1"/>
</dbReference>
<dbReference type="Pfam" id="PF02798">
    <property type="entry name" value="GST_N"/>
    <property type="match status" value="1"/>
</dbReference>
<evidence type="ECO:0000256" key="7">
    <source>
        <dbReference type="ARBA" id="ARBA00047960"/>
    </source>
</evidence>
<name>A0A059BGD7_EUCGR</name>
<dbReference type="Pfam" id="PF00043">
    <property type="entry name" value="GST_C"/>
    <property type="match status" value="1"/>
</dbReference>
<dbReference type="PROSITE" id="PS51354">
    <property type="entry name" value="GLUTAREDOXIN_2"/>
    <property type="match status" value="1"/>
</dbReference>
<protein>
    <recommendedName>
        <fullName evidence="2">glutathione transferase</fullName>
        <ecNumber evidence="2">2.5.1.18</ecNumber>
    </recommendedName>
</protein>
<dbReference type="InterPro" id="IPR045074">
    <property type="entry name" value="GST_C_Tau"/>
</dbReference>
<accession>A0A059BGD7</accession>
<dbReference type="PROSITE" id="PS50404">
    <property type="entry name" value="GST_NTER"/>
    <property type="match status" value="1"/>
</dbReference>
<dbReference type="InterPro" id="IPR010987">
    <property type="entry name" value="Glutathione-S-Trfase_C-like"/>
</dbReference>
<dbReference type="STRING" id="71139.A0A059BGD7"/>
<evidence type="ECO:0000256" key="5">
    <source>
        <dbReference type="ARBA" id="ARBA00022679"/>
    </source>
</evidence>
<evidence type="ECO:0000259" key="8">
    <source>
        <dbReference type="PROSITE" id="PS50404"/>
    </source>
</evidence>
<organism evidence="10">
    <name type="scientific">Eucalyptus grandis</name>
    <name type="common">Flooded gum</name>
    <dbReference type="NCBI Taxonomy" id="71139"/>
    <lineage>
        <taxon>Eukaryota</taxon>
        <taxon>Viridiplantae</taxon>
        <taxon>Streptophyta</taxon>
        <taxon>Embryophyta</taxon>
        <taxon>Tracheophyta</taxon>
        <taxon>Spermatophyta</taxon>
        <taxon>Magnoliopsida</taxon>
        <taxon>eudicotyledons</taxon>
        <taxon>Gunneridae</taxon>
        <taxon>Pentapetalae</taxon>
        <taxon>rosids</taxon>
        <taxon>malvids</taxon>
        <taxon>Myrtales</taxon>
        <taxon>Myrtaceae</taxon>
        <taxon>Myrtoideae</taxon>
        <taxon>Eucalypteae</taxon>
        <taxon>Eucalyptus</taxon>
    </lineage>
</organism>
<dbReference type="InterPro" id="IPR036282">
    <property type="entry name" value="Glutathione-S-Trfase_C_sf"/>
</dbReference>
<dbReference type="SFLD" id="SFLDG00358">
    <property type="entry name" value="Main_(cytGST)"/>
    <property type="match status" value="1"/>
</dbReference>
<evidence type="ECO:0000256" key="3">
    <source>
        <dbReference type="ARBA" id="ARBA00022490"/>
    </source>
</evidence>
<dbReference type="InterPro" id="IPR004046">
    <property type="entry name" value="GST_C"/>
</dbReference>
<dbReference type="InterPro" id="IPR036249">
    <property type="entry name" value="Thioredoxin-like_sf"/>
</dbReference>
<comment type="subcellular location">
    <subcellularLocation>
        <location evidence="1">Cytoplasm</location>
        <location evidence="1">Cytosol</location>
    </subcellularLocation>
</comment>
<dbReference type="eggNOG" id="KOG0406">
    <property type="taxonomic scope" value="Eukaryota"/>
</dbReference>
<dbReference type="PROSITE" id="PS50405">
    <property type="entry name" value="GST_CTER"/>
    <property type="match status" value="1"/>
</dbReference>
<dbReference type="PANTHER" id="PTHR11260">
    <property type="entry name" value="GLUTATHIONE S-TRANSFERASE, GST, SUPERFAMILY, GST DOMAIN CONTAINING"/>
    <property type="match status" value="1"/>
</dbReference>
<gene>
    <name evidence="10" type="ORF">EUGRSUZ_G02604</name>
</gene>
<dbReference type="GO" id="GO:0006749">
    <property type="term" value="P:glutathione metabolic process"/>
    <property type="evidence" value="ECO:0000318"/>
    <property type="project" value="GO_Central"/>
</dbReference>
<keyword evidence="3" id="KW-0963">Cytoplasm</keyword>